<dbReference type="OrthoDB" id="1263307at2759"/>
<evidence type="ECO:0000313" key="2">
    <source>
        <dbReference type="EMBL" id="AEO70549.1"/>
    </source>
</evidence>
<dbReference type="PANTHER" id="PTHR37017:SF11">
    <property type="entry name" value="ESTERASE_LIPASE_THIOESTERASE DOMAIN-CONTAINING PROTEIN"/>
    <property type="match status" value="1"/>
</dbReference>
<dbReference type="InterPro" id="IPR052897">
    <property type="entry name" value="Sec-Metab_Biosynth_Hydrolase"/>
</dbReference>
<evidence type="ECO:0000313" key="3">
    <source>
        <dbReference type="Proteomes" id="UP000008181"/>
    </source>
</evidence>
<dbReference type="Pfam" id="PF12697">
    <property type="entry name" value="Abhydrolase_6"/>
    <property type="match status" value="1"/>
</dbReference>
<gene>
    <name evidence="2" type="ORF">THITE_2147363</name>
</gene>
<dbReference type="Proteomes" id="UP000008181">
    <property type="component" value="Chromosome 5"/>
</dbReference>
<feature type="domain" description="AB hydrolase-1" evidence="1">
    <location>
        <begin position="9"/>
        <end position="206"/>
    </location>
</feature>
<dbReference type="RefSeq" id="XP_003656885.1">
    <property type="nucleotide sequence ID" value="XM_003656837.1"/>
</dbReference>
<organism evidence="2 3">
    <name type="scientific">Thermothielavioides terrestris (strain ATCC 38088 / NRRL 8126)</name>
    <name type="common">Thielavia terrestris</name>
    <dbReference type="NCBI Taxonomy" id="578455"/>
    <lineage>
        <taxon>Eukaryota</taxon>
        <taxon>Fungi</taxon>
        <taxon>Dikarya</taxon>
        <taxon>Ascomycota</taxon>
        <taxon>Pezizomycotina</taxon>
        <taxon>Sordariomycetes</taxon>
        <taxon>Sordariomycetidae</taxon>
        <taxon>Sordariales</taxon>
        <taxon>Chaetomiaceae</taxon>
        <taxon>Thermothielavioides</taxon>
        <taxon>Thermothielavioides terrestris</taxon>
    </lineage>
</organism>
<dbReference type="Gene3D" id="3.40.50.1820">
    <property type="entry name" value="alpha/beta hydrolase"/>
    <property type="match status" value="1"/>
</dbReference>
<dbReference type="KEGG" id="ttt:THITE_2147363"/>
<evidence type="ECO:0000259" key="1">
    <source>
        <dbReference type="Pfam" id="PF12697"/>
    </source>
</evidence>
<dbReference type="AlphaFoldDB" id="G2RCB4"/>
<protein>
    <recommendedName>
        <fullName evidence="1">AB hydrolase-1 domain-containing protein</fullName>
    </recommendedName>
</protein>
<dbReference type="GeneID" id="11519471"/>
<dbReference type="PANTHER" id="PTHR37017">
    <property type="entry name" value="AB HYDROLASE-1 DOMAIN-CONTAINING PROTEIN-RELATED"/>
    <property type="match status" value="1"/>
</dbReference>
<reference evidence="2 3" key="1">
    <citation type="journal article" date="2011" name="Nat. Biotechnol.">
        <title>Comparative genomic analysis of the thermophilic biomass-degrading fungi Myceliophthora thermophila and Thielavia terrestris.</title>
        <authorList>
            <person name="Berka R.M."/>
            <person name="Grigoriev I.V."/>
            <person name="Otillar R."/>
            <person name="Salamov A."/>
            <person name="Grimwood J."/>
            <person name="Reid I."/>
            <person name="Ishmael N."/>
            <person name="John T."/>
            <person name="Darmond C."/>
            <person name="Moisan M.-C."/>
            <person name="Henrissat B."/>
            <person name="Coutinho P.M."/>
            <person name="Lombard V."/>
            <person name="Natvig D.O."/>
            <person name="Lindquist E."/>
            <person name="Schmutz J."/>
            <person name="Lucas S."/>
            <person name="Harris P."/>
            <person name="Powlowski J."/>
            <person name="Bellemare A."/>
            <person name="Taylor D."/>
            <person name="Butler G."/>
            <person name="de Vries R.P."/>
            <person name="Allijn I.E."/>
            <person name="van den Brink J."/>
            <person name="Ushinsky S."/>
            <person name="Storms R."/>
            <person name="Powell A.J."/>
            <person name="Paulsen I.T."/>
            <person name="Elbourne L.D.H."/>
            <person name="Baker S.E."/>
            <person name="Magnuson J."/>
            <person name="LaBoissiere S."/>
            <person name="Clutterbuck A.J."/>
            <person name="Martinez D."/>
            <person name="Wogulis M."/>
            <person name="de Leon A.L."/>
            <person name="Rey M.W."/>
            <person name="Tsang A."/>
        </authorList>
    </citation>
    <scope>NUCLEOTIDE SEQUENCE [LARGE SCALE GENOMIC DNA]</scope>
    <source>
        <strain evidence="3">ATCC 38088 / NRRL 8126</strain>
    </source>
</reference>
<dbReference type="InterPro" id="IPR029058">
    <property type="entry name" value="AB_hydrolase_fold"/>
</dbReference>
<name>G2RCB4_THETT</name>
<dbReference type="SUPFAM" id="SSF53474">
    <property type="entry name" value="alpha/beta-Hydrolases"/>
    <property type="match status" value="1"/>
</dbReference>
<proteinExistence type="predicted"/>
<dbReference type="HOGENOM" id="CLU_046066_4_0_1"/>
<sequence>MSQRSDFVVVICHGSFHTPAPYVPLMEALQARGIAAYCPQLPTSDLARLNVGDVNNPDFNRELPAGGYPQGEEAAETVLAVLKPLVEAGKERSSVTTRPPYMTEHKHGLLTLVDEERYLFNCLDVADAKKWAATLTASPDLTTKLKNDAYAALPCGYLVLDQDRMIPRELQEHMIRLQASKTGDFTVYHCPADHSPQLSWIQGVVDTAVDFVGKIKTGQIQK</sequence>
<dbReference type="STRING" id="578455.G2RCB4"/>
<dbReference type="InterPro" id="IPR000073">
    <property type="entry name" value="AB_hydrolase_1"/>
</dbReference>
<keyword evidence="3" id="KW-1185">Reference proteome</keyword>
<dbReference type="EMBL" id="CP003013">
    <property type="protein sequence ID" value="AEO70549.1"/>
    <property type="molecule type" value="Genomic_DNA"/>
</dbReference>
<accession>G2RCB4</accession>